<comment type="caution">
    <text evidence="11">The sequence shown here is derived from an EMBL/GenBank/DDBJ whole genome shotgun (WGS) entry which is preliminary data.</text>
</comment>
<dbReference type="InterPro" id="IPR039426">
    <property type="entry name" value="TonB-dep_rcpt-like"/>
</dbReference>
<evidence type="ECO:0000256" key="3">
    <source>
        <dbReference type="ARBA" id="ARBA00022452"/>
    </source>
</evidence>
<accession>A0A9D2HTV2</accession>
<evidence type="ECO:0000313" key="12">
    <source>
        <dbReference type="Proteomes" id="UP000823860"/>
    </source>
</evidence>
<name>A0A9D2HTV2_9BACE</name>
<reference evidence="11" key="1">
    <citation type="journal article" date="2021" name="PeerJ">
        <title>Extensive microbial diversity within the chicken gut microbiome revealed by metagenomics and culture.</title>
        <authorList>
            <person name="Gilroy R."/>
            <person name="Ravi A."/>
            <person name="Getino M."/>
            <person name="Pursley I."/>
            <person name="Horton D.L."/>
            <person name="Alikhan N.F."/>
            <person name="Baker D."/>
            <person name="Gharbi K."/>
            <person name="Hall N."/>
            <person name="Watson M."/>
            <person name="Adriaenssens E.M."/>
            <person name="Foster-Nyarko E."/>
            <person name="Jarju S."/>
            <person name="Secka A."/>
            <person name="Antonio M."/>
            <person name="Oren A."/>
            <person name="Chaudhuri R.R."/>
            <person name="La Ragione R."/>
            <person name="Hildebrand F."/>
            <person name="Pallen M.J."/>
        </authorList>
    </citation>
    <scope>NUCLEOTIDE SEQUENCE</scope>
    <source>
        <strain evidence="11">ChiHecec1B25-7008</strain>
    </source>
</reference>
<keyword evidence="2 8" id="KW-0813">Transport</keyword>
<dbReference type="InterPro" id="IPR008969">
    <property type="entry name" value="CarboxyPept-like_regulatory"/>
</dbReference>
<keyword evidence="4 8" id="KW-0812">Transmembrane</keyword>
<dbReference type="InterPro" id="IPR023996">
    <property type="entry name" value="TonB-dep_OMP_SusC/RagA"/>
</dbReference>
<feature type="signal peptide" evidence="9">
    <location>
        <begin position="1"/>
        <end position="21"/>
    </location>
</feature>
<evidence type="ECO:0000256" key="2">
    <source>
        <dbReference type="ARBA" id="ARBA00022448"/>
    </source>
</evidence>
<keyword evidence="11" id="KW-0675">Receptor</keyword>
<dbReference type="AlphaFoldDB" id="A0A9D2HTV2"/>
<dbReference type="PANTHER" id="PTHR30069">
    <property type="entry name" value="TONB-DEPENDENT OUTER MEMBRANE RECEPTOR"/>
    <property type="match status" value="1"/>
</dbReference>
<gene>
    <name evidence="11" type="ORF">H9785_11275</name>
</gene>
<evidence type="ECO:0000256" key="8">
    <source>
        <dbReference type="PROSITE-ProRule" id="PRU01360"/>
    </source>
</evidence>
<evidence type="ECO:0000313" key="11">
    <source>
        <dbReference type="EMBL" id="HJA84531.1"/>
    </source>
</evidence>
<dbReference type="GO" id="GO:0044718">
    <property type="term" value="P:siderophore transmembrane transport"/>
    <property type="evidence" value="ECO:0007669"/>
    <property type="project" value="TreeGrafter"/>
</dbReference>
<evidence type="ECO:0000256" key="5">
    <source>
        <dbReference type="ARBA" id="ARBA00022729"/>
    </source>
</evidence>
<dbReference type="Gene3D" id="2.170.130.10">
    <property type="entry name" value="TonB-dependent receptor, plug domain"/>
    <property type="match status" value="1"/>
</dbReference>
<dbReference type="GO" id="GO:0009279">
    <property type="term" value="C:cell outer membrane"/>
    <property type="evidence" value="ECO:0007669"/>
    <property type="project" value="UniProtKB-SubCell"/>
</dbReference>
<evidence type="ECO:0000259" key="10">
    <source>
        <dbReference type="Pfam" id="PF07715"/>
    </source>
</evidence>
<evidence type="ECO:0000256" key="4">
    <source>
        <dbReference type="ARBA" id="ARBA00022692"/>
    </source>
</evidence>
<reference evidence="11" key="2">
    <citation type="submission" date="2021-04" db="EMBL/GenBank/DDBJ databases">
        <authorList>
            <person name="Gilroy R."/>
        </authorList>
    </citation>
    <scope>NUCLEOTIDE SEQUENCE</scope>
    <source>
        <strain evidence="11">ChiHecec1B25-7008</strain>
    </source>
</reference>
<protein>
    <submittedName>
        <fullName evidence="11">TonB-dependent receptor</fullName>
    </submittedName>
</protein>
<dbReference type="Pfam" id="PF13715">
    <property type="entry name" value="CarbopepD_reg_2"/>
    <property type="match status" value="1"/>
</dbReference>
<feature type="domain" description="TonB-dependent receptor plug" evidence="10">
    <location>
        <begin position="118"/>
        <end position="224"/>
    </location>
</feature>
<dbReference type="InterPro" id="IPR012910">
    <property type="entry name" value="Plug_dom"/>
</dbReference>
<keyword evidence="7 8" id="KW-0998">Cell outer membrane</keyword>
<dbReference type="NCBIfam" id="TIGR04057">
    <property type="entry name" value="SusC_RagA_signa"/>
    <property type="match status" value="1"/>
</dbReference>
<evidence type="ECO:0000256" key="1">
    <source>
        <dbReference type="ARBA" id="ARBA00004571"/>
    </source>
</evidence>
<dbReference type="GO" id="GO:0015344">
    <property type="term" value="F:siderophore uptake transmembrane transporter activity"/>
    <property type="evidence" value="ECO:0007669"/>
    <property type="project" value="TreeGrafter"/>
</dbReference>
<evidence type="ECO:0000256" key="6">
    <source>
        <dbReference type="ARBA" id="ARBA00023136"/>
    </source>
</evidence>
<feature type="chain" id="PRO_5039468135" evidence="9">
    <location>
        <begin position="22"/>
        <end position="997"/>
    </location>
</feature>
<dbReference type="InterPro" id="IPR036942">
    <property type="entry name" value="Beta-barrel_TonB_sf"/>
</dbReference>
<dbReference type="NCBIfam" id="TIGR04056">
    <property type="entry name" value="OMP_RagA_SusC"/>
    <property type="match status" value="1"/>
</dbReference>
<keyword evidence="6 8" id="KW-0472">Membrane</keyword>
<proteinExistence type="inferred from homology"/>
<keyword evidence="3 8" id="KW-1134">Transmembrane beta strand</keyword>
<dbReference type="FunFam" id="2.60.40.1120:FF:000003">
    <property type="entry name" value="Outer membrane protein Omp121"/>
    <property type="match status" value="1"/>
</dbReference>
<dbReference type="Pfam" id="PF07715">
    <property type="entry name" value="Plug"/>
    <property type="match status" value="1"/>
</dbReference>
<evidence type="ECO:0000256" key="9">
    <source>
        <dbReference type="SAM" id="SignalP"/>
    </source>
</evidence>
<dbReference type="InterPro" id="IPR037066">
    <property type="entry name" value="Plug_dom_sf"/>
</dbReference>
<organism evidence="11 12">
    <name type="scientific">Candidatus Bacteroides intestinavium</name>
    <dbReference type="NCBI Taxonomy" id="2838469"/>
    <lineage>
        <taxon>Bacteria</taxon>
        <taxon>Pseudomonadati</taxon>
        <taxon>Bacteroidota</taxon>
        <taxon>Bacteroidia</taxon>
        <taxon>Bacteroidales</taxon>
        <taxon>Bacteroidaceae</taxon>
        <taxon>Bacteroides</taxon>
    </lineage>
</organism>
<dbReference type="Gene3D" id="2.60.40.1120">
    <property type="entry name" value="Carboxypeptidase-like, regulatory domain"/>
    <property type="match status" value="1"/>
</dbReference>
<sequence length="997" mass="111227">MKRKLMLLLACLFVGIGLVTAQTQRVTGVVISDEDGQPVIGASVQVKGTQQGTITDVDGKFTLPNVPSSAGTLVVSFVGMKTEELEIQPNMTIRMKANDELLDEVVIVGYGTAKKLGSVVGSVTAVEGQKLENKPVANAGDALQGQVAGLQVFTPSGEPSASVNIRLRGVSSINGTTAPLFILDGAPVSSNVFTSLNPNDIENMTVLKDASSTAIYGARAANGVVIITTKKGKRGEKAHVTVTAQYGLSKMTGDRVTMMNTEQYLNFQEVLTPSLVNDAAFQQRKAFYINNGISTDWTDVFFGDTKPVQQYDVSVTGGSDMVNYYLSFGHYDMEGIMDDSSMRRETLRSNVDANITKWLKAGVNLSLTYQRYSTTAFGTTGNSVYNKAYAARTYRPDQEYYEILTDDNGNFIGYGDRLNQFSTMGFYNPYYLSELQPGIRDLVHLNASTYFNLNPIKGLNIRAAQAMEAYDFRTSQKAYPTDDGENPFVNDGTAVESFQRFYQFTFTNTAEYKFTAWDDHDFTVLVGQEAIMNKNQAFGVTVNHLDDERLMLLSAAPSNGLEVPSHSKSETVYNSYFATFSYDYADKYFFDASFRRDGSSLFGLNNQWGNFWSVGAMWDLKKEYFLSDVDWLNDLQLKVSYGSVGNSAGIEAYQAFGRVGTGNRYYEGTGTAVSNAANPDLTWETVKSTNVGVNMRLFDRLTLDVEFYNRVTEDMLMDIPYSYTTGFGSGWGNVGSMRNRGMDITAGVDIFKNFHGIDWSVNANVNYNKNEIIELFNGLDEYIITGTGLKLQVGKPYGEFFYTRWAGVDPRDGLDMWYDKNGNLTKNYSDDDAVFTGKQRFAPWSGGFGSTIRWKGITVSADFSFMLGQYMMNNERFFTENPTFASTQNQSTAMLNMWKNPGDVTDISSPESERQFDTHLLENASFMRLKNLTISYDLPKRWMQKTGFMEGCRVFFVGRNLWTVTKYQGYDPEVDTNVQLGNYPNTKQFTFGLELKF</sequence>
<dbReference type="EMBL" id="DWZE01000136">
    <property type="protein sequence ID" value="HJA84531.1"/>
    <property type="molecule type" value="Genomic_DNA"/>
</dbReference>
<comment type="similarity">
    <text evidence="8">Belongs to the TonB-dependent receptor family.</text>
</comment>
<dbReference type="InterPro" id="IPR023997">
    <property type="entry name" value="TonB-dep_OMP_SusC/RagA_CS"/>
</dbReference>
<dbReference type="PANTHER" id="PTHR30069:SF29">
    <property type="entry name" value="HEMOGLOBIN AND HEMOGLOBIN-HAPTOGLOBIN-BINDING PROTEIN 1-RELATED"/>
    <property type="match status" value="1"/>
</dbReference>
<dbReference type="Gene3D" id="2.40.170.20">
    <property type="entry name" value="TonB-dependent receptor, beta-barrel domain"/>
    <property type="match status" value="1"/>
</dbReference>
<dbReference type="SUPFAM" id="SSF56935">
    <property type="entry name" value="Porins"/>
    <property type="match status" value="1"/>
</dbReference>
<dbReference type="PROSITE" id="PS52016">
    <property type="entry name" value="TONB_DEPENDENT_REC_3"/>
    <property type="match status" value="1"/>
</dbReference>
<comment type="subcellular location">
    <subcellularLocation>
        <location evidence="1 8">Cell outer membrane</location>
        <topology evidence="1 8">Multi-pass membrane protein</topology>
    </subcellularLocation>
</comment>
<evidence type="ECO:0000256" key="7">
    <source>
        <dbReference type="ARBA" id="ARBA00023237"/>
    </source>
</evidence>
<keyword evidence="5 9" id="KW-0732">Signal</keyword>
<dbReference type="Proteomes" id="UP000823860">
    <property type="component" value="Unassembled WGS sequence"/>
</dbReference>
<dbReference type="SUPFAM" id="SSF49464">
    <property type="entry name" value="Carboxypeptidase regulatory domain-like"/>
    <property type="match status" value="1"/>
</dbReference>